<dbReference type="InterPro" id="IPR017452">
    <property type="entry name" value="GPCR_Rhodpsn_7TM"/>
</dbReference>
<dbReference type="AlphaFoldDB" id="A0A8C6TEJ9"/>
<evidence type="ECO:0000256" key="1">
    <source>
        <dbReference type="ARBA" id="ARBA00004651"/>
    </source>
</evidence>
<feature type="transmembrane region" description="Helical" evidence="13">
    <location>
        <begin position="248"/>
        <end position="268"/>
    </location>
</feature>
<dbReference type="GO" id="GO:0005886">
    <property type="term" value="C:plasma membrane"/>
    <property type="evidence" value="ECO:0007669"/>
    <property type="project" value="UniProtKB-SubCell"/>
</dbReference>
<evidence type="ECO:0000256" key="5">
    <source>
        <dbReference type="ARBA" id="ARBA00022725"/>
    </source>
</evidence>
<keyword evidence="3" id="KW-0716">Sensory transduction</keyword>
<dbReference type="SUPFAM" id="SSF81321">
    <property type="entry name" value="Family A G protein-coupled receptor-like"/>
    <property type="match status" value="1"/>
</dbReference>
<comment type="subcellular location">
    <subcellularLocation>
        <location evidence="1">Cell membrane</location>
        <topology evidence="1">Multi-pass membrane protein</topology>
    </subcellularLocation>
</comment>
<evidence type="ECO:0000256" key="10">
    <source>
        <dbReference type="ARBA" id="ARBA00023170"/>
    </source>
</evidence>
<dbReference type="FunFam" id="1.20.1070.10:FF:000024">
    <property type="entry name" value="Olfactory receptor"/>
    <property type="match status" value="1"/>
</dbReference>
<proteinExistence type="predicted"/>
<keyword evidence="12" id="KW-0807">Transducer</keyword>
<evidence type="ECO:0000256" key="9">
    <source>
        <dbReference type="ARBA" id="ARBA00023157"/>
    </source>
</evidence>
<feature type="transmembrane region" description="Helical" evidence="13">
    <location>
        <begin position="288"/>
        <end position="306"/>
    </location>
</feature>
<dbReference type="InterPro" id="IPR052921">
    <property type="entry name" value="GPCR1_Superfamily_Member"/>
</dbReference>
<protein>
    <recommendedName>
        <fullName evidence="14">G-protein coupled receptors family 1 profile domain-containing protein</fullName>
    </recommendedName>
</protein>
<dbReference type="GO" id="GO:0005549">
    <property type="term" value="F:odorant binding"/>
    <property type="evidence" value="ECO:0007669"/>
    <property type="project" value="TreeGrafter"/>
</dbReference>
<evidence type="ECO:0000256" key="7">
    <source>
        <dbReference type="ARBA" id="ARBA00023040"/>
    </source>
</evidence>
<dbReference type="PROSITE" id="PS50262">
    <property type="entry name" value="G_PROTEIN_RECEP_F1_2"/>
    <property type="match status" value="1"/>
</dbReference>
<name>A0A8C6TEJ9_9GOBI</name>
<dbReference type="PRINTS" id="PR00245">
    <property type="entry name" value="OLFACTORYR"/>
</dbReference>
<keyword evidence="6 13" id="KW-1133">Transmembrane helix</keyword>
<evidence type="ECO:0000256" key="13">
    <source>
        <dbReference type="SAM" id="Phobius"/>
    </source>
</evidence>
<reference evidence="15" key="1">
    <citation type="submission" date="2025-08" db="UniProtKB">
        <authorList>
            <consortium name="Ensembl"/>
        </authorList>
    </citation>
    <scope>IDENTIFICATION</scope>
</reference>
<dbReference type="PANTHER" id="PTHR26451:SF885">
    <property type="entry name" value="OLFACTORY RECEPTOR"/>
    <property type="match status" value="1"/>
</dbReference>
<keyword evidence="2" id="KW-1003">Cell membrane</keyword>
<reference evidence="15" key="2">
    <citation type="submission" date="2025-09" db="UniProtKB">
        <authorList>
            <consortium name="Ensembl"/>
        </authorList>
    </citation>
    <scope>IDENTIFICATION</scope>
</reference>
<feature type="transmembrane region" description="Helical" evidence="13">
    <location>
        <begin position="35"/>
        <end position="60"/>
    </location>
</feature>
<dbReference type="GO" id="GO:0004930">
    <property type="term" value="F:G protein-coupled receptor activity"/>
    <property type="evidence" value="ECO:0007669"/>
    <property type="project" value="UniProtKB-KW"/>
</dbReference>
<keyword evidence="11" id="KW-0325">Glycoprotein</keyword>
<evidence type="ECO:0000256" key="3">
    <source>
        <dbReference type="ARBA" id="ARBA00022606"/>
    </source>
</evidence>
<keyword evidence="16" id="KW-1185">Reference proteome</keyword>
<feature type="domain" description="G-protein coupled receptors family 1 profile" evidence="14">
    <location>
        <begin position="53"/>
        <end position="304"/>
    </location>
</feature>
<evidence type="ECO:0000256" key="2">
    <source>
        <dbReference type="ARBA" id="ARBA00022475"/>
    </source>
</evidence>
<feature type="transmembrane region" description="Helical" evidence="13">
    <location>
        <begin position="153"/>
        <end position="171"/>
    </location>
</feature>
<dbReference type="InterPro" id="IPR000276">
    <property type="entry name" value="GPCR_Rhodpsn"/>
</dbReference>
<feature type="transmembrane region" description="Helical" evidence="13">
    <location>
        <begin position="72"/>
        <end position="98"/>
    </location>
</feature>
<keyword evidence="8 13" id="KW-0472">Membrane</keyword>
<keyword evidence="9" id="KW-1015">Disulfide bond</keyword>
<dbReference type="Gene3D" id="1.20.1070.10">
    <property type="entry name" value="Rhodopsin 7-helix transmembrane proteins"/>
    <property type="match status" value="1"/>
</dbReference>
<evidence type="ECO:0000256" key="12">
    <source>
        <dbReference type="ARBA" id="ARBA00023224"/>
    </source>
</evidence>
<dbReference type="Proteomes" id="UP000694523">
    <property type="component" value="Unplaced"/>
</dbReference>
<organism evidence="15 16">
    <name type="scientific">Neogobius melanostomus</name>
    <name type="common">round goby</name>
    <dbReference type="NCBI Taxonomy" id="47308"/>
    <lineage>
        <taxon>Eukaryota</taxon>
        <taxon>Metazoa</taxon>
        <taxon>Chordata</taxon>
        <taxon>Craniata</taxon>
        <taxon>Vertebrata</taxon>
        <taxon>Euteleostomi</taxon>
        <taxon>Actinopterygii</taxon>
        <taxon>Neopterygii</taxon>
        <taxon>Teleostei</taxon>
        <taxon>Neoteleostei</taxon>
        <taxon>Acanthomorphata</taxon>
        <taxon>Gobiaria</taxon>
        <taxon>Gobiiformes</taxon>
        <taxon>Gobioidei</taxon>
        <taxon>Gobiidae</taxon>
        <taxon>Benthophilinae</taxon>
        <taxon>Neogobiini</taxon>
        <taxon>Neogobius</taxon>
    </lineage>
</organism>
<keyword evidence="10" id="KW-0675">Receptor</keyword>
<sequence>TSTSEPPSCTCDLQIKAVTVTEGRHYFKIVFTASILYPVFVFLLLWYAAILLSNLLLIAVISQSRSLHEPMFVFMCALFVNEVYGSTAIFPMLLSQILHEAHVITRAACLLQIFCLYSYGGTEFSLLTLMSYDRYLAICRPLQYSSSMTPTKMAALITLCWSYNLIVNLFITYGLTGRLKPCGNVIDKVYCDNYLMVKLSCSDAMVSKIFGSVHFVCYVLGLVGLILYSYARILRVCLRSSKRARQTALGTCVPHLLSFLNFSFGGLFEVMQSRFNMSAVSTPLRVFLSLHWLTVQPLASPVIYGLKMTKIRNTMGFNPSIVLTSPMIYGLKMTKIRQMVRDLLCWK</sequence>
<evidence type="ECO:0000256" key="11">
    <source>
        <dbReference type="ARBA" id="ARBA00023180"/>
    </source>
</evidence>
<keyword evidence="5" id="KW-0552">Olfaction</keyword>
<evidence type="ECO:0000313" key="16">
    <source>
        <dbReference type="Proteomes" id="UP000694523"/>
    </source>
</evidence>
<accession>A0A8C6TEJ9</accession>
<feature type="transmembrane region" description="Helical" evidence="13">
    <location>
        <begin position="209"/>
        <end position="228"/>
    </location>
</feature>
<dbReference type="Ensembl" id="ENSNMLT00000022851.1">
    <property type="protein sequence ID" value="ENSNMLP00000020363.1"/>
    <property type="gene ID" value="ENSNMLG00000013284.1"/>
</dbReference>
<keyword evidence="7" id="KW-0297">G-protein coupled receptor</keyword>
<evidence type="ECO:0000313" key="15">
    <source>
        <dbReference type="Ensembl" id="ENSNMLP00000020363.1"/>
    </source>
</evidence>
<dbReference type="Pfam" id="PF13853">
    <property type="entry name" value="7tm_4"/>
    <property type="match status" value="1"/>
</dbReference>
<evidence type="ECO:0000256" key="8">
    <source>
        <dbReference type="ARBA" id="ARBA00023136"/>
    </source>
</evidence>
<evidence type="ECO:0000256" key="4">
    <source>
        <dbReference type="ARBA" id="ARBA00022692"/>
    </source>
</evidence>
<dbReference type="InterPro" id="IPR000725">
    <property type="entry name" value="Olfact_rcpt"/>
</dbReference>
<dbReference type="PANTHER" id="PTHR26451">
    <property type="entry name" value="G_PROTEIN_RECEP_F1_2 DOMAIN-CONTAINING PROTEIN"/>
    <property type="match status" value="1"/>
</dbReference>
<evidence type="ECO:0000256" key="6">
    <source>
        <dbReference type="ARBA" id="ARBA00022989"/>
    </source>
</evidence>
<feature type="transmembrane region" description="Helical" evidence="13">
    <location>
        <begin position="110"/>
        <end position="132"/>
    </location>
</feature>
<dbReference type="GO" id="GO:0004984">
    <property type="term" value="F:olfactory receptor activity"/>
    <property type="evidence" value="ECO:0007669"/>
    <property type="project" value="InterPro"/>
</dbReference>
<evidence type="ECO:0000259" key="14">
    <source>
        <dbReference type="PROSITE" id="PS50262"/>
    </source>
</evidence>
<keyword evidence="4 13" id="KW-0812">Transmembrane</keyword>
<dbReference type="PROSITE" id="PS00237">
    <property type="entry name" value="G_PROTEIN_RECEP_F1_1"/>
    <property type="match status" value="1"/>
</dbReference>